<reference evidence="2" key="1">
    <citation type="submission" date="2018-11" db="EMBL/GenBank/DDBJ databases">
        <authorList>
            <consortium name="Pathogen Informatics"/>
        </authorList>
    </citation>
    <scope>NUCLEOTIDE SEQUENCE</scope>
</reference>
<protein>
    <submittedName>
        <fullName evidence="2">Uncharacterized protein</fullName>
    </submittedName>
</protein>
<dbReference type="EMBL" id="CAAALY010248131">
    <property type="protein sequence ID" value="VEL34674.1"/>
    <property type="molecule type" value="Genomic_DNA"/>
</dbReference>
<name>A0A448XED5_9PLAT</name>
<evidence type="ECO:0000313" key="2">
    <source>
        <dbReference type="EMBL" id="VEL34674.1"/>
    </source>
</evidence>
<proteinExistence type="predicted"/>
<evidence type="ECO:0000256" key="1">
    <source>
        <dbReference type="SAM" id="MobiDB-lite"/>
    </source>
</evidence>
<feature type="region of interest" description="Disordered" evidence="1">
    <location>
        <begin position="257"/>
        <end position="283"/>
    </location>
</feature>
<feature type="region of interest" description="Disordered" evidence="1">
    <location>
        <begin position="52"/>
        <end position="85"/>
    </location>
</feature>
<evidence type="ECO:0000313" key="3">
    <source>
        <dbReference type="Proteomes" id="UP000784294"/>
    </source>
</evidence>
<organism evidence="2 3">
    <name type="scientific">Protopolystoma xenopodis</name>
    <dbReference type="NCBI Taxonomy" id="117903"/>
    <lineage>
        <taxon>Eukaryota</taxon>
        <taxon>Metazoa</taxon>
        <taxon>Spiralia</taxon>
        <taxon>Lophotrochozoa</taxon>
        <taxon>Platyhelminthes</taxon>
        <taxon>Monogenea</taxon>
        <taxon>Polyopisthocotylea</taxon>
        <taxon>Polystomatidea</taxon>
        <taxon>Polystomatidae</taxon>
        <taxon>Protopolystoma</taxon>
    </lineage>
</organism>
<sequence>ETVVIEAKALDIGWSRTHSNTGGDKVESIFYEFFQQGGLNCEKAIKPEQAGTTGIRFSYSDPSGRRPDSSRSAVSPRQTPRPEPAEEGVCVCRIRTCSGGPSPRVGGLRRPASMADGADGAAGVNEDGAENGSPACRRVAATRTKAPGQGRLCGCVFLGPVGHPPSVGVRRLRYALAAGNGAPTRTCRPAGQDPMWGRPEARGHVTARLLATCQLPLAARLNPARPDPAWPSSARTWPDCGETVDSSDEQTTVCRACSPSASRHGDGGDGSQPLLVPDRRGPGRKVYVPRAGGGPEMGINARQDVSLVESRWRQTLQSLATNGAMGRQLGQFDTEPWRRGVGEGGTGQRVCRLMAGTAPVMGRTRRREGCRVLA</sequence>
<feature type="region of interest" description="Disordered" evidence="1">
    <location>
        <begin position="224"/>
        <end position="245"/>
    </location>
</feature>
<feature type="compositionally biased region" description="Low complexity" evidence="1">
    <location>
        <begin position="115"/>
        <end position="132"/>
    </location>
</feature>
<feature type="non-terminal residue" evidence="2">
    <location>
        <position position="1"/>
    </location>
</feature>
<dbReference type="AlphaFoldDB" id="A0A448XED5"/>
<keyword evidence="3" id="KW-1185">Reference proteome</keyword>
<dbReference type="Proteomes" id="UP000784294">
    <property type="component" value="Unassembled WGS sequence"/>
</dbReference>
<gene>
    <name evidence="2" type="ORF">PXEA_LOCUS28114</name>
</gene>
<feature type="region of interest" description="Disordered" evidence="1">
    <location>
        <begin position="102"/>
        <end position="133"/>
    </location>
</feature>
<comment type="caution">
    <text evidence="2">The sequence shown here is derived from an EMBL/GenBank/DDBJ whole genome shotgun (WGS) entry which is preliminary data.</text>
</comment>
<accession>A0A448XED5</accession>